<feature type="domain" description="Fe/B12 periplasmic-binding" evidence="1">
    <location>
        <begin position="35"/>
        <end position="287"/>
    </location>
</feature>
<dbReference type="Gene3D" id="3.40.50.1980">
    <property type="entry name" value="Nitrogenase molybdenum iron protein domain"/>
    <property type="match status" value="2"/>
</dbReference>
<name>A0ABX0V0P8_9HYPH</name>
<dbReference type="InterPro" id="IPR002491">
    <property type="entry name" value="ABC_transptr_periplasmic_BD"/>
</dbReference>
<reference evidence="2 3" key="1">
    <citation type="submission" date="2020-03" db="EMBL/GenBank/DDBJ databases">
        <title>Genomic Encyclopedia of Type Strains, Phase IV (KMG-IV): sequencing the most valuable type-strain genomes for metagenomic binning, comparative biology and taxonomic classification.</title>
        <authorList>
            <person name="Goeker M."/>
        </authorList>
    </citation>
    <scope>NUCLEOTIDE SEQUENCE [LARGE SCALE GENOMIC DNA]</scope>
    <source>
        <strain evidence="2 3">DSM 103870</strain>
    </source>
</reference>
<dbReference type="PANTHER" id="PTHR30535:SF34">
    <property type="entry name" value="MOLYBDATE-BINDING PROTEIN MOLA"/>
    <property type="match status" value="1"/>
</dbReference>
<comment type="caution">
    <text evidence="2">The sequence shown here is derived from an EMBL/GenBank/DDBJ whole genome shotgun (WGS) entry which is preliminary data.</text>
</comment>
<gene>
    <name evidence="2" type="ORF">FHS82_002405</name>
</gene>
<accession>A0ABX0V0P8</accession>
<dbReference type="SUPFAM" id="SSF53807">
    <property type="entry name" value="Helical backbone' metal receptor"/>
    <property type="match status" value="1"/>
</dbReference>
<dbReference type="Pfam" id="PF01497">
    <property type="entry name" value="Peripla_BP_2"/>
    <property type="match status" value="1"/>
</dbReference>
<dbReference type="EMBL" id="JAASQI010000005">
    <property type="protein sequence ID" value="NIJ58557.1"/>
    <property type="molecule type" value="Genomic_DNA"/>
</dbReference>
<dbReference type="PANTHER" id="PTHR30535">
    <property type="entry name" value="VITAMIN B12-BINDING PROTEIN"/>
    <property type="match status" value="1"/>
</dbReference>
<dbReference type="PROSITE" id="PS50983">
    <property type="entry name" value="FE_B12_PBP"/>
    <property type="match status" value="1"/>
</dbReference>
<evidence type="ECO:0000313" key="3">
    <source>
        <dbReference type="Proteomes" id="UP001429580"/>
    </source>
</evidence>
<dbReference type="InterPro" id="IPR050902">
    <property type="entry name" value="ABC_Transporter_SBP"/>
</dbReference>
<organism evidence="2 3">
    <name type="scientific">Pseudochelatococcus lubricantis</name>
    <dbReference type="NCBI Taxonomy" id="1538102"/>
    <lineage>
        <taxon>Bacteria</taxon>
        <taxon>Pseudomonadati</taxon>
        <taxon>Pseudomonadota</taxon>
        <taxon>Alphaproteobacteria</taxon>
        <taxon>Hyphomicrobiales</taxon>
        <taxon>Chelatococcaceae</taxon>
        <taxon>Pseudochelatococcus</taxon>
    </lineage>
</organism>
<sequence>MKDRRTRKSAAGAACGLAGLLLSVFCYAPGARAARFVSINMCADELLLRLADPADIASLSYLSRDARNSTIATQAAAFPVNRGRAEEVMALAPDLVFASAFSAPATLSMLRRLGVPLAVLDVPTTFEAIVAQVRGVASRIGRPEAAEREVHLMNGRLAGLRRELPLSPATALVLQANNIAVGAGTLIDSVLAEAGLVNLAAQAGIVGYGRMPLEAILIRPPDILIVETDNEGAPALATQAPRHPALAALARRGAMRTVDMPSRLWTCAGPGTVEAVAYLRRALQGKTP</sequence>
<evidence type="ECO:0000259" key="1">
    <source>
        <dbReference type="PROSITE" id="PS50983"/>
    </source>
</evidence>
<evidence type="ECO:0000313" key="2">
    <source>
        <dbReference type="EMBL" id="NIJ58557.1"/>
    </source>
</evidence>
<protein>
    <submittedName>
        <fullName evidence="2">Iron complex transport system substrate-binding protein</fullName>
    </submittedName>
</protein>
<keyword evidence="3" id="KW-1185">Reference proteome</keyword>
<dbReference type="RefSeq" id="WP_166953032.1">
    <property type="nucleotide sequence ID" value="NZ_JAASQI010000005.1"/>
</dbReference>
<proteinExistence type="predicted"/>
<dbReference type="Proteomes" id="UP001429580">
    <property type="component" value="Unassembled WGS sequence"/>
</dbReference>